<reference evidence="1 2" key="1">
    <citation type="submission" date="2021-06" db="EMBL/GenBank/DDBJ databases">
        <title>Caerostris extrusa draft genome.</title>
        <authorList>
            <person name="Kono N."/>
            <person name="Arakawa K."/>
        </authorList>
    </citation>
    <scope>NUCLEOTIDE SEQUENCE [LARGE SCALE GENOMIC DNA]</scope>
</reference>
<dbReference type="Proteomes" id="UP001054945">
    <property type="component" value="Unassembled WGS sequence"/>
</dbReference>
<keyword evidence="2" id="KW-1185">Reference proteome</keyword>
<gene>
    <name evidence="1" type="ORF">CEXT_508761</name>
</gene>
<evidence type="ECO:0000313" key="1">
    <source>
        <dbReference type="EMBL" id="GIY94980.1"/>
    </source>
</evidence>
<comment type="caution">
    <text evidence="1">The sequence shown here is derived from an EMBL/GenBank/DDBJ whole genome shotgun (WGS) entry which is preliminary data.</text>
</comment>
<organism evidence="1 2">
    <name type="scientific">Caerostris extrusa</name>
    <name type="common">Bark spider</name>
    <name type="synonym">Caerostris bankana</name>
    <dbReference type="NCBI Taxonomy" id="172846"/>
    <lineage>
        <taxon>Eukaryota</taxon>
        <taxon>Metazoa</taxon>
        <taxon>Ecdysozoa</taxon>
        <taxon>Arthropoda</taxon>
        <taxon>Chelicerata</taxon>
        <taxon>Arachnida</taxon>
        <taxon>Araneae</taxon>
        <taxon>Araneomorphae</taxon>
        <taxon>Entelegynae</taxon>
        <taxon>Araneoidea</taxon>
        <taxon>Araneidae</taxon>
        <taxon>Caerostris</taxon>
    </lineage>
</organism>
<feature type="non-terminal residue" evidence="1">
    <location>
        <position position="1"/>
    </location>
</feature>
<proteinExistence type="predicted"/>
<protein>
    <submittedName>
        <fullName evidence="1">Uncharacterized protein</fullName>
    </submittedName>
</protein>
<accession>A0AAV4XM12</accession>
<sequence>RLISFADSISTFAFSDTYGCTTEAAPLSLSQ</sequence>
<evidence type="ECO:0000313" key="2">
    <source>
        <dbReference type="Proteomes" id="UP001054945"/>
    </source>
</evidence>
<dbReference type="AlphaFoldDB" id="A0AAV4XM12"/>
<dbReference type="EMBL" id="BPLR01000464">
    <property type="protein sequence ID" value="GIY94980.1"/>
    <property type="molecule type" value="Genomic_DNA"/>
</dbReference>
<name>A0AAV4XM12_CAEEX</name>